<dbReference type="SFLD" id="SFLDF00275">
    <property type="entry name" value="adenosine_C2_methyltransferase"/>
    <property type="match status" value="1"/>
</dbReference>
<evidence type="ECO:0000256" key="3">
    <source>
        <dbReference type="ARBA" id="ARBA00022485"/>
    </source>
</evidence>
<evidence type="ECO:0000256" key="2">
    <source>
        <dbReference type="ARBA" id="ARBA00007544"/>
    </source>
</evidence>
<evidence type="ECO:0000313" key="16">
    <source>
        <dbReference type="EMBL" id="NLW34815.1"/>
    </source>
</evidence>
<dbReference type="GO" id="GO:0046872">
    <property type="term" value="F:metal ion binding"/>
    <property type="evidence" value="ECO:0007669"/>
    <property type="project" value="UniProtKB-KW"/>
</dbReference>
<comment type="cofactor">
    <cofactor evidence="14">
        <name>[4Fe-4S] cluster</name>
        <dbReference type="ChEBI" id="CHEBI:49883"/>
    </cofactor>
    <text evidence="14">Binds 1 [4Fe-4S] cluster. The cluster is coordinated with 3 cysteines and an exchangeable S-adenosyl-L-methionine.</text>
</comment>
<feature type="binding site" evidence="14">
    <location>
        <position position="106"/>
    </location>
    <ligand>
        <name>[4Fe-4S] cluster</name>
        <dbReference type="ChEBI" id="CHEBI:49883"/>
        <note>4Fe-4S-S-AdoMet</note>
    </ligand>
</feature>
<evidence type="ECO:0000256" key="8">
    <source>
        <dbReference type="ARBA" id="ARBA00022691"/>
    </source>
</evidence>
<organism evidence="16 17">
    <name type="scientific">Syntrophorhabdus aromaticivorans</name>
    <dbReference type="NCBI Taxonomy" id="328301"/>
    <lineage>
        <taxon>Bacteria</taxon>
        <taxon>Pseudomonadati</taxon>
        <taxon>Thermodesulfobacteriota</taxon>
        <taxon>Syntrophorhabdia</taxon>
        <taxon>Syntrophorhabdales</taxon>
        <taxon>Syntrophorhabdaceae</taxon>
        <taxon>Syntrophorhabdus</taxon>
    </lineage>
</organism>
<comment type="subcellular location">
    <subcellularLocation>
        <location evidence="1 14">Cytoplasm</location>
    </subcellularLocation>
</comment>
<reference evidence="16" key="1">
    <citation type="journal article" date="2020" name="Biotechnol. Biofuels">
        <title>New insights from the biogas microbiome by comprehensive genome-resolved metagenomics of nearly 1600 species originating from multiple anaerobic digesters.</title>
        <authorList>
            <person name="Campanaro S."/>
            <person name="Treu L."/>
            <person name="Rodriguez-R L.M."/>
            <person name="Kovalovszki A."/>
            <person name="Ziels R.M."/>
            <person name="Maus I."/>
            <person name="Zhu X."/>
            <person name="Kougias P.G."/>
            <person name="Basile A."/>
            <person name="Luo G."/>
            <person name="Schluter A."/>
            <person name="Konstantinidis K.T."/>
            <person name="Angelidaki I."/>
        </authorList>
    </citation>
    <scope>NUCLEOTIDE SEQUENCE</scope>
    <source>
        <strain evidence="16">AS06rmzACSIP_7</strain>
    </source>
</reference>
<name>A0A971M352_9BACT</name>
<reference evidence="16" key="2">
    <citation type="submission" date="2020-01" db="EMBL/GenBank/DDBJ databases">
        <authorList>
            <person name="Campanaro S."/>
        </authorList>
    </citation>
    <scope>NUCLEOTIDE SEQUENCE</scope>
    <source>
        <strain evidence="16">AS06rmzACSIP_7</strain>
    </source>
</reference>
<keyword evidence="6 14" id="KW-0489">Methyltransferase</keyword>
<dbReference type="EC" id="2.1.1.192" evidence="14"/>
<dbReference type="EMBL" id="JAAYEE010000082">
    <property type="protein sequence ID" value="NLW34815.1"/>
    <property type="molecule type" value="Genomic_DNA"/>
</dbReference>
<dbReference type="SUPFAM" id="SSF102114">
    <property type="entry name" value="Radical SAM enzymes"/>
    <property type="match status" value="1"/>
</dbReference>
<comment type="caution">
    <text evidence="16">The sequence shown here is derived from an EMBL/GenBank/DDBJ whole genome shotgun (WGS) entry which is preliminary data.</text>
</comment>
<feature type="binding site" evidence="14">
    <location>
        <position position="182"/>
    </location>
    <ligand>
        <name>S-adenosyl-L-methionine</name>
        <dbReference type="ChEBI" id="CHEBI:59789"/>
    </ligand>
</feature>
<evidence type="ECO:0000256" key="11">
    <source>
        <dbReference type="ARBA" id="ARBA00023004"/>
    </source>
</evidence>
<feature type="binding site" evidence="14">
    <location>
        <position position="109"/>
    </location>
    <ligand>
        <name>[4Fe-4S] cluster</name>
        <dbReference type="ChEBI" id="CHEBI:49883"/>
        <note>4Fe-4S-S-AdoMet</note>
    </ligand>
</feature>
<evidence type="ECO:0000256" key="7">
    <source>
        <dbReference type="ARBA" id="ARBA00022679"/>
    </source>
</evidence>
<dbReference type="HAMAP" id="MF_01849">
    <property type="entry name" value="RNA_methyltr_RlmN"/>
    <property type="match status" value="1"/>
</dbReference>
<keyword evidence="4 14" id="KW-0963">Cytoplasm</keyword>
<feature type="binding site" evidence="14">
    <location>
        <begin position="150"/>
        <end position="151"/>
    </location>
    <ligand>
        <name>S-adenosyl-L-methionine</name>
        <dbReference type="ChEBI" id="CHEBI:59789"/>
    </ligand>
</feature>
<dbReference type="SFLD" id="SFLDG01062">
    <property type="entry name" value="methyltransferase_(Class_A)"/>
    <property type="match status" value="1"/>
</dbReference>
<keyword evidence="5 14" id="KW-0698">rRNA processing</keyword>
<dbReference type="PROSITE" id="PS51918">
    <property type="entry name" value="RADICAL_SAM"/>
    <property type="match status" value="1"/>
</dbReference>
<dbReference type="Pfam" id="PF04055">
    <property type="entry name" value="Radical_SAM"/>
    <property type="match status" value="1"/>
</dbReference>
<protein>
    <recommendedName>
        <fullName evidence="14">Probable dual-specificity RNA methyltransferase RlmN</fullName>
        <ecNumber evidence="14">2.1.1.192</ecNumber>
    </recommendedName>
    <alternativeName>
        <fullName evidence="14">23S rRNA (adenine(2503)-C(2))-methyltransferase</fullName>
    </alternativeName>
    <alternativeName>
        <fullName evidence="14">23S rRNA m2A2503 methyltransferase</fullName>
    </alternativeName>
    <alternativeName>
        <fullName evidence="14">Ribosomal RNA large subunit methyltransferase N</fullName>
    </alternativeName>
    <alternativeName>
        <fullName evidence="14">tRNA (adenine(37)-C(2))-methyltransferase</fullName>
    </alternativeName>
    <alternativeName>
        <fullName evidence="14">tRNA m2A37 methyltransferase</fullName>
    </alternativeName>
</protein>
<keyword evidence="11 14" id="KW-0408">Iron</keyword>
<keyword evidence="12 14" id="KW-0411">Iron-sulfur</keyword>
<dbReference type="InterPro" id="IPR013785">
    <property type="entry name" value="Aldolase_TIM"/>
</dbReference>
<dbReference type="GO" id="GO:0002935">
    <property type="term" value="F:tRNA (adenine(37)-C2)-methyltransferase activity"/>
    <property type="evidence" value="ECO:0007669"/>
    <property type="project" value="UniProtKB-UniRule"/>
</dbReference>
<evidence type="ECO:0000256" key="5">
    <source>
        <dbReference type="ARBA" id="ARBA00022552"/>
    </source>
</evidence>
<dbReference type="AlphaFoldDB" id="A0A971M352"/>
<dbReference type="PANTHER" id="PTHR30544">
    <property type="entry name" value="23S RRNA METHYLTRANSFERASE"/>
    <property type="match status" value="1"/>
</dbReference>
<dbReference type="GO" id="GO:0070475">
    <property type="term" value="P:rRNA base methylation"/>
    <property type="evidence" value="ECO:0007669"/>
    <property type="project" value="UniProtKB-UniRule"/>
</dbReference>
<proteinExistence type="inferred from homology"/>
<evidence type="ECO:0000256" key="14">
    <source>
        <dbReference type="HAMAP-Rule" id="MF_01849"/>
    </source>
</evidence>
<keyword evidence="7 14" id="KW-0808">Transferase</keyword>
<evidence type="ECO:0000256" key="1">
    <source>
        <dbReference type="ARBA" id="ARBA00004496"/>
    </source>
</evidence>
<comment type="caution">
    <text evidence="14">Lacks conserved residue(s) required for the propagation of feature annotation.</text>
</comment>
<comment type="miscellaneous">
    <text evidence="14">Reaction proceeds by a ping-pong mechanism involving intermediate methylation of a conserved cysteine residue.</text>
</comment>
<gene>
    <name evidence="14 16" type="primary">rlmN</name>
    <name evidence="16" type="ORF">GXY80_04945</name>
</gene>
<evidence type="ECO:0000256" key="13">
    <source>
        <dbReference type="ARBA" id="ARBA00023157"/>
    </source>
</evidence>
<dbReference type="Gene3D" id="1.10.150.530">
    <property type="match status" value="1"/>
</dbReference>
<comment type="similarity">
    <text evidence="2 14">Belongs to the radical SAM superfamily. RlmN family.</text>
</comment>
<dbReference type="GO" id="GO:0000049">
    <property type="term" value="F:tRNA binding"/>
    <property type="evidence" value="ECO:0007669"/>
    <property type="project" value="UniProtKB-UniRule"/>
</dbReference>
<sequence length="341" mass="38313">MNELEDAIGAVGNERYRARQLFKWVYNKGILDFTAMTNIAKGLRSIFQEMFYTGLPEIKEAVHSRDGSIKFALAGLDGRIMESVFMPGKDRDTLCVSSQIGCRMGCKFCVTGRIGFIRNLAVSEIIGQIMAVRRYLGHGRITNIVFMGMGEPVDNLDNLLRTLDIIKDPLGLDLSHRKITVSSVGLLEGLRMLKPKVAGLAISLNAADEAKRTYLMPINRLYPIRDIINFVRGFRGSRRIRVTFEYVLIKDVNDSLADAKGLAELLAGLRCKINLIPYNESRYIDFKAPDPGSVEQFQSYLLERHFTAILRDSRGRDIHAACGQLGMRYLEEKRSGHTTGL</sequence>
<evidence type="ECO:0000256" key="9">
    <source>
        <dbReference type="ARBA" id="ARBA00022694"/>
    </source>
</evidence>
<evidence type="ECO:0000256" key="12">
    <source>
        <dbReference type="ARBA" id="ARBA00023014"/>
    </source>
</evidence>
<dbReference type="PANTHER" id="PTHR30544:SF5">
    <property type="entry name" value="RADICAL SAM CORE DOMAIN-CONTAINING PROTEIN"/>
    <property type="match status" value="1"/>
</dbReference>
<feature type="binding site" evidence="14">
    <location>
        <begin position="203"/>
        <end position="205"/>
    </location>
    <ligand>
        <name>S-adenosyl-L-methionine</name>
        <dbReference type="ChEBI" id="CHEBI:59789"/>
    </ligand>
</feature>
<dbReference type="GO" id="GO:0019843">
    <property type="term" value="F:rRNA binding"/>
    <property type="evidence" value="ECO:0007669"/>
    <property type="project" value="UniProtKB-UniRule"/>
</dbReference>
<dbReference type="GO" id="GO:0030488">
    <property type="term" value="P:tRNA methylation"/>
    <property type="evidence" value="ECO:0007669"/>
    <property type="project" value="UniProtKB-UniRule"/>
</dbReference>
<comment type="catalytic activity">
    <reaction evidence="14">
        <text>adenosine(2503) in 23S rRNA + 2 reduced [2Fe-2S]-[ferredoxin] + 2 S-adenosyl-L-methionine = 2-methyladenosine(2503) in 23S rRNA + 5'-deoxyadenosine + L-methionine + 2 oxidized [2Fe-2S]-[ferredoxin] + S-adenosyl-L-homocysteine</text>
        <dbReference type="Rhea" id="RHEA:42916"/>
        <dbReference type="Rhea" id="RHEA-COMP:10000"/>
        <dbReference type="Rhea" id="RHEA-COMP:10001"/>
        <dbReference type="Rhea" id="RHEA-COMP:10152"/>
        <dbReference type="Rhea" id="RHEA-COMP:10282"/>
        <dbReference type="ChEBI" id="CHEBI:17319"/>
        <dbReference type="ChEBI" id="CHEBI:33737"/>
        <dbReference type="ChEBI" id="CHEBI:33738"/>
        <dbReference type="ChEBI" id="CHEBI:57844"/>
        <dbReference type="ChEBI" id="CHEBI:57856"/>
        <dbReference type="ChEBI" id="CHEBI:59789"/>
        <dbReference type="ChEBI" id="CHEBI:74411"/>
        <dbReference type="ChEBI" id="CHEBI:74497"/>
        <dbReference type="EC" id="2.1.1.192"/>
    </reaction>
</comment>
<dbReference type="Gene3D" id="3.20.20.70">
    <property type="entry name" value="Aldolase class I"/>
    <property type="match status" value="1"/>
</dbReference>
<dbReference type="PIRSF" id="PIRSF006004">
    <property type="entry name" value="CHP00048"/>
    <property type="match status" value="1"/>
</dbReference>
<dbReference type="SFLD" id="SFLDS00029">
    <property type="entry name" value="Radical_SAM"/>
    <property type="match status" value="1"/>
</dbReference>
<dbReference type="GO" id="GO:0005737">
    <property type="term" value="C:cytoplasm"/>
    <property type="evidence" value="ECO:0007669"/>
    <property type="project" value="UniProtKB-SubCell"/>
</dbReference>
<dbReference type="GO" id="GO:0051539">
    <property type="term" value="F:4 iron, 4 sulfur cluster binding"/>
    <property type="evidence" value="ECO:0007669"/>
    <property type="project" value="UniProtKB-UniRule"/>
</dbReference>
<dbReference type="InterPro" id="IPR027492">
    <property type="entry name" value="RNA_MTrfase_RlmN"/>
</dbReference>
<comment type="function">
    <text evidence="14">Specifically methylates position 2 of adenine 2503 in 23S rRNA and position 2 of adenine 37 in tRNAs.</text>
</comment>
<dbReference type="NCBIfam" id="TIGR00048">
    <property type="entry name" value="rRNA_mod_RlmN"/>
    <property type="match status" value="1"/>
</dbReference>
<evidence type="ECO:0000256" key="6">
    <source>
        <dbReference type="ARBA" id="ARBA00022603"/>
    </source>
</evidence>
<keyword evidence="8 14" id="KW-0949">S-adenosyl-L-methionine</keyword>
<dbReference type="InterPro" id="IPR058240">
    <property type="entry name" value="rSAM_sf"/>
</dbReference>
<dbReference type="GO" id="GO:0070040">
    <property type="term" value="F:rRNA (adenine(2503)-C2-)-methyltransferase activity"/>
    <property type="evidence" value="ECO:0007669"/>
    <property type="project" value="UniProtKB-UniRule"/>
</dbReference>
<dbReference type="Proteomes" id="UP000777265">
    <property type="component" value="Unassembled WGS sequence"/>
</dbReference>
<feature type="binding site" evidence="14">
    <location>
        <position position="102"/>
    </location>
    <ligand>
        <name>[4Fe-4S] cluster</name>
        <dbReference type="ChEBI" id="CHEBI:49883"/>
        <note>4Fe-4S-S-AdoMet</note>
    </ligand>
</feature>
<dbReference type="InterPro" id="IPR040072">
    <property type="entry name" value="Methyltransferase_A"/>
</dbReference>
<keyword evidence="13 14" id="KW-1015">Disulfide bond</keyword>
<feature type="binding site" evidence="14">
    <location>
        <position position="279"/>
    </location>
    <ligand>
        <name>S-adenosyl-L-methionine</name>
        <dbReference type="ChEBI" id="CHEBI:59789"/>
    </ligand>
</feature>
<dbReference type="InterPro" id="IPR007197">
    <property type="entry name" value="rSAM"/>
</dbReference>
<dbReference type="Pfam" id="PF21016">
    <property type="entry name" value="RlmN_N"/>
    <property type="match status" value="1"/>
</dbReference>
<evidence type="ECO:0000256" key="4">
    <source>
        <dbReference type="ARBA" id="ARBA00022490"/>
    </source>
</evidence>
<comment type="catalytic activity">
    <reaction evidence="14">
        <text>adenosine(37) in tRNA + 2 reduced [2Fe-2S]-[ferredoxin] + 2 S-adenosyl-L-methionine = 2-methyladenosine(37) in tRNA + 5'-deoxyadenosine + L-methionine + 2 oxidized [2Fe-2S]-[ferredoxin] + S-adenosyl-L-homocysteine</text>
        <dbReference type="Rhea" id="RHEA:43332"/>
        <dbReference type="Rhea" id="RHEA-COMP:10000"/>
        <dbReference type="Rhea" id="RHEA-COMP:10001"/>
        <dbReference type="Rhea" id="RHEA-COMP:10162"/>
        <dbReference type="Rhea" id="RHEA-COMP:10485"/>
        <dbReference type="ChEBI" id="CHEBI:17319"/>
        <dbReference type="ChEBI" id="CHEBI:33737"/>
        <dbReference type="ChEBI" id="CHEBI:33738"/>
        <dbReference type="ChEBI" id="CHEBI:57844"/>
        <dbReference type="ChEBI" id="CHEBI:57856"/>
        <dbReference type="ChEBI" id="CHEBI:59789"/>
        <dbReference type="ChEBI" id="CHEBI:74411"/>
        <dbReference type="ChEBI" id="CHEBI:74497"/>
        <dbReference type="EC" id="2.1.1.192"/>
    </reaction>
</comment>
<accession>A0A971M352</accession>
<feature type="active site" description="S-methylcysteine intermediate" evidence="14">
    <location>
        <position position="322"/>
    </location>
</feature>
<dbReference type="InterPro" id="IPR048641">
    <property type="entry name" value="RlmN_N"/>
</dbReference>
<evidence type="ECO:0000259" key="15">
    <source>
        <dbReference type="PROSITE" id="PS51918"/>
    </source>
</evidence>
<evidence type="ECO:0000256" key="10">
    <source>
        <dbReference type="ARBA" id="ARBA00022723"/>
    </source>
</evidence>
<evidence type="ECO:0000313" key="17">
    <source>
        <dbReference type="Proteomes" id="UP000777265"/>
    </source>
</evidence>
<feature type="active site" description="Proton acceptor" evidence="14">
    <location>
        <position position="82"/>
    </location>
</feature>
<dbReference type="InterPro" id="IPR004383">
    <property type="entry name" value="rRNA_lsu_MTrfase_RlmN/Cfr"/>
</dbReference>
<keyword evidence="3 14" id="KW-0004">4Fe-4S</keyword>
<keyword evidence="9 14" id="KW-0819">tRNA processing</keyword>
<keyword evidence="10 14" id="KW-0479">Metal-binding</keyword>
<feature type="domain" description="Radical SAM core" evidence="15">
    <location>
        <begin position="88"/>
        <end position="316"/>
    </location>
</feature>